<sequence>MGFRRTTPNWNLVTDAYVEPKNFADLFSILVPYYPQGNGRKRTILVWKEKEFYKAENLAPFIIFGMNKVQELPQFHKDEIPTLIRIIRLCQEIGWYKEADTFMRNQGLYEFVQTSMGYETWDLLTNVVALNYLIIKYRVGELDSDDVQIWERVKFNEKCIKDCSNLIFLKEVLELTFFYMCKQAKAFSKEQLNHNMMDLAMYCNTFVSDLYKYNLLRKYHKCTNFLSYYGPNQAVLSCQRAVISQISDQLDPLQTTHVDDYLFVIKEMMEHMTLELMNQYKHFIGKLLSYVPFFEMIQVPQHIYYFEELMYVCKGINYKEEILRNYIFIQLHDCLPAFFRLFLKNKRYATIHDILFYWCEDEQRMSLEKKYNLSSIYEKYACG</sequence>
<dbReference type="Pfam" id="PF13112">
    <property type="entry name" value="DUF3965"/>
    <property type="match status" value="1"/>
</dbReference>
<evidence type="ECO:0000313" key="1">
    <source>
        <dbReference type="EMBL" id="AOB42100.1"/>
    </source>
</evidence>
<keyword evidence="1" id="KW-0614">Plasmid</keyword>
<name>A0A1B2RCB3_BACTU</name>
<organism evidence="1">
    <name type="scientific">Bacillus thuringiensis</name>
    <dbReference type="NCBI Taxonomy" id="1428"/>
    <lineage>
        <taxon>Bacteria</taxon>
        <taxon>Bacillati</taxon>
        <taxon>Bacillota</taxon>
        <taxon>Bacilli</taxon>
        <taxon>Bacillales</taxon>
        <taxon>Bacillaceae</taxon>
        <taxon>Bacillus</taxon>
        <taxon>Bacillus cereus group</taxon>
    </lineage>
</organism>
<geneLocation type="plasmid" evidence="1">
    <name>pFR260</name>
</geneLocation>
<dbReference type="RefSeq" id="WP_076776159.1">
    <property type="nucleotide sequence ID" value="NZ_KX258624.1"/>
</dbReference>
<dbReference type="AlphaFoldDB" id="A0A1B2RCB3"/>
<dbReference type="InterPro" id="IPR025046">
    <property type="entry name" value="DUF3960"/>
</dbReference>
<reference evidence="1" key="1">
    <citation type="submission" date="2016-05" db="EMBL/GenBank/DDBJ databases">
        <title>Complete sequence and organization of pFR260, the Bacillus thuringiensis INTA Fr7-4 plasmid harbouring the insecticidal genes.</title>
        <authorList>
            <person name="Navas L.E."/>
            <person name="Amadio A.F."/>
            <person name="Ortiz E.M."/>
            <person name="Sauka D.H."/>
            <person name="Benintende G.B."/>
            <person name="Zandomeni R.O."/>
            <person name="Berretta M.F."/>
        </authorList>
    </citation>
    <scope>NUCLEOTIDE SEQUENCE</scope>
    <source>
        <strain evidence="1">INTA Fr7-4</strain>
        <plasmid evidence="1">pFR260</plasmid>
    </source>
</reference>
<protein>
    <submittedName>
        <fullName evidence="1">Uncharacterized protein</fullName>
    </submittedName>
</protein>
<accession>A0A1B2RCB3</accession>
<dbReference type="InterPro" id="IPR025087">
    <property type="entry name" value="DUF3965"/>
</dbReference>
<gene>
    <name evidence="1" type="ORF">pFR260_003c</name>
</gene>
<dbReference type="EMBL" id="KX258624">
    <property type="protein sequence ID" value="AOB42100.1"/>
    <property type="molecule type" value="Genomic_DNA"/>
</dbReference>
<dbReference type="Pfam" id="PF13142">
    <property type="entry name" value="DUF3960"/>
    <property type="match status" value="1"/>
</dbReference>
<proteinExistence type="predicted"/>